<dbReference type="Pfam" id="PF13724">
    <property type="entry name" value="DNA_binding_2"/>
    <property type="match status" value="1"/>
</dbReference>
<evidence type="ECO:0000256" key="5">
    <source>
        <dbReference type="ARBA" id="ARBA00023242"/>
    </source>
</evidence>
<evidence type="ECO:0000256" key="4">
    <source>
        <dbReference type="ARBA" id="ARBA00023163"/>
    </source>
</evidence>
<keyword evidence="3 6" id="KW-0805">Transcription regulation</keyword>
<keyword evidence="10" id="KW-1185">Reference proteome</keyword>
<evidence type="ECO:0000313" key="10">
    <source>
        <dbReference type="Proteomes" id="UP000215914"/>
    </source>
</evidence>
<sequence length="331" mass="37677">MHYIHTNSILKFVTTFLLYIANLVSTNTRDVFMGKQKFRLSHMIPNAWFYRLRDMNTAMTATTTASAPHNKNPLSTSNNHPRNSLCYTPKLYSSPSNRTTINRPPVPKHVLGSIYIRPTESAYTNQDLFLSPSSSCFDSPLFDSIPLLDRPFSTSCGCRVISSSIADLELEFNEISYTKSVQDSNGHELIQKPPQIRTKSKMDTSTKPKENDQESAVSIKTIEENIHDNNNMKTKKKKKLISGSNSSKVCKKVVGDDEKKFSSSCCIVKSTFDPCKDLKESMMEMIVDYNIRESQDLEKLLAFYLSLNSNEYHGIIVKAFEEIWLTFKFLV</sequence>
<dbReference type="Gramene" id="mRNA:HanXRQr2_Chr07g0287351">
    <property type="protein sequence ID" value="CDS:HanXRQr2_Chr07g0287351.1"/>
    <property type="gene ID" value="HanXRQr2_Chr07g0287351"/>
</dbReference>
<dbReference type="PANTHER" id="PTHR33057:SF128">
    <property type="entry name" value="TRANSCRIPTION REPRESSOR OFP3"/>
    <property type="match status" value="1"/>
</dbReference>
<keyword evidence="5 6" id="KW-0539">Nucleus</keyword>
<keyword evidence="4 6" id="KW-0804">Transcription</keyword>
<dbReference type="Proteomes" id="UP000215914">
    <property type="component" value="Unassembled WGS sequence"/>
</dbReference>
<organism evidence="9 10">
    <name type="scientific">Helianthus annuus</name>
    <name type="common">Common sunflower</name>
    <dbReference type="NCBI Taxonomy" id="4232"/>
    <lineage>
        <taxon>Eukaryota</taxon>
        <taxon>Viridiplantae</taxon>
        <taxon>Streptophyta</taxon>
        <taxon>Embryophyta</taxon>
        <taxon>Tracheophyta</taxon>
        <taxon>Spermatophyta</taxon>
        <taxon>Magnoliopsida</taxon>
        <taxon>eudicotyledons</taxon>
        <taxon>Gunneridae</taxon>
        <taxon>Pentapetalae</taxon>
        <taxon>asterids</taxon>
        <taxon>campanulids</taxon>
        <taxon>Asterales</taxon>
        <taxon>Asteraceae</taxon>
        <taxon>Asteroideae</taxon>
        <taxon>Heliantheae alliance</taxon>
        <taxon>Heliantheae</taxon>
        <taxon>Helianthus</taxon>
    </lineage>
</organism>
<dbReference type="GO" id="GO:0045892">
    <property type="term" value="P:negative regulation of DNA-templated transcription"/>
    <property type="evidence" value="ECO:0007669"/>
    <property type="project" value="UniProtKB-UniRule"/>
</dbReference>
<reference evidence="9" key="2">
    <citation type="submission" date="2020-06" db="EMBL/GenBank/DDBJ databases">
        <title>Helianthus annuus Genome sequencing and assembly Release 2.</title>
        <authorList>
            <person name="Gouzy J."/>
            <person name="Langlade N."/>
            <person name="Munos S."/>
        </authorList>
    </citation>
    <scope>NUCLEOTIDE SEQUENCE</scope>
    <source>
        <tissue evidence="9">Leaves</tissue>
    </source>
</reference>
<dbReference type="Pfam" id="PF04844">
    <property type="entry name" value="Ovate"/>
    <property type="match status" value="1"/>
</dbReference>
<keyword evidence="2 6" id="KW-0678">Repressor</keyword>
<protein>
    <recommendedName>
        <fullName evidence="6">Transcription repressor</fullName>
    </recommendedName>
    <alternativeName>
        <fullName evidence="6">Ovate family protein</fullName>
    </alternativeName>
</protein>
<dbReference type="AlphaFoldDB" id="A0A9K3IKC3"/>
<dbReference type="InterPro" id="IPR006458">
    <property type="entry name" value="Ovate_C"/>
</dbReference>
<dbReference type="NCBIfam" id="TIGR01568">
    <property type="entry name" value="A_thal_3678"/>
    <property type="match status" value="1"/>
</dbReference>
<evidence type="ECO:0000256" key="7">
    <source>
        <dbReference type="SAM" id="MobiDB-lite"/>
    </source>
</evidence>
<dbReference type="InterPro" id="IPR038933">
    <property type="entry name" value="Ovate"/>
</dbReference>
<feature type="compositionally biased region" description="Basic and acidic residues" evidence="7">
    <location>
        <begin position="200"/>
        <end position="212"/>
    </location>
</feature>
<reference evidence="9" key="1">
    <citation type="journal article" date="2017" name="Nature">
        <title>The sunflower genome provides insights into oil metabolism, flowering and Asterid evolution.</title>
        <authorList>
            <person name="Badouin H."/>
            <person name="Gouzy J."/>
            <person name="Grassa C.J."/>
            <person name="Murat F."/>
            <person name="Staton S.E."/>
            <person name="Cottret L."/>
            <person name="Lelandais-Briere C."/>
            <person name="Owens G.L."/>
            <person name="Carrere S."/>
            <person name="Mayjonade B."/>
            <person name="Legrand L."/>
            <person name="Gill N."/>
            <person name="Kane N.C."/>
            <person name="Bowers J.E."/>
            <person name="Hubner S."/>
            <person name="Bellec A."/>
            <person name="Berard A."/>
            <person name="Berges H."/>
            <person name="Blanchet N."/>
            <person name="Boniface M.C."/>
            <person name="Brunel D."/>
            <person name="Catrice O."/>
            <person name="Chaidir N."/>
            <person name="Claudel C."/>
            <person name="Donnadieu C."/>
            <person name="Faraut T."/>
            <person name="Fievet G."/>
            <person name="Helmstetter N."/>
            <person name="King M."/>
            <person name="Knapp S.J."/>
            <person name="Lai Z."/>
            <person name="Le Paslier M.C."/>
            <person name="Lippi Y."/>
            <person name="Lorenzon L."/>
            <person name="Mandel J.R."/>
            <person name="Marage G."/>
            <person name="Marchand G."/>
            <person name="Marquand E."/>
            <person name="Bret-Mestries E."/>
            <person name="Morien E."/>
            <person name="Nambeesan S."/>
            <person name="Nguyen T."/>
            <person name="Pegot-Espagnet P."/>
            <person name="Pouilly N."/>
            <person name="Raftis F."/>
            <person name="Sallet E."/>
            <person name="Schiex T."/>
            <person name="Thomas J."/>
            <person name="Vandecasteele C."/>
            <person name="Vares D."/>
            <person name="Vear F."/>
            <person name="Vautrin S."/>
            <person name="Crespi M."/>
            <person name="Mangin B."/>
            <person name="Burke J.M."/>
            <person name="Salse J."/>
            <person name="Munos S."/>
            <person name="Vincourt P."/>
            <person name="Rieseberg L.H."/>
            <person name="Langlade N.B."/>
        </authorList>
    </citation>
    <scope>NUCLEOTIDE SEQUENCE</scope>
    <source>
        <tissue evidence="9">Leaves</tissue>
    </source>
</reference>
<evidence type="ECO:0000313" key="9">
    <source>
        <dbReference type="EMBL" id="KAF5797986.1"/>
    </source>
</evidence>
<dbReference type="EMBL" id="MNCJ02000322">
    <property type="protein sequence ID" value="KAF5797986.1"/>
    <property type="molecule type" value="Genomic_DNA"/>
</dbReference>
<name>A0A9K3IKC3_HELAN</name>
<comment type="subcellular location">
    <subcellularLocation>
        <location evidence="1 6">Nucleus</location>
    </subcellularLocation>
</comment>
<evidence type="ECO:0000256" key="6">
    <source>
        <dbReference type="RuleBase" id="RU367028"/>
    </source>
</evidence>
<evidence type="ECO:0000256" key="3">
    <source>
        <dbReference type="ARBA" id="ARBA00023015"/>
    </source>
</evidence>
<dbReference type="PANTHER" id="PTHR33057">
    <property type="entry name" value="TRANSCRIPTION REPRESSOR OFP7-RELATED"/>
    <property type="match status" value="1"/>
</dbReference>
<evidence type="ECO:0000256" key="1">
    <source>
        <dbReference type="ARBA" id="ARBA00004123"/>
    </source>
</evidence>
<evidence type="ECO:0000259" key="8">
    <source>
        <dbReference type="PROSITE" id="PS51754"/>
    </source>
</evidence>
<feature type="domain" description="OVATE" evidence="8">
    <location>
        <begin position="267"/>
        <end position="326"/>
    </location>
</feature>
<feature type="region of interest" description="Disordered" evidence="7">
    <location>
        <begin position="195"/>
        <end position="215"/>
    </location>
</feature>
<comment type="caution">
    <text evidence="9">The sequence shown here is derived from an EMBL/GenBank/DDBJ whole genome shotgun (WGS) entry which is preliminary data.</text>
</comment>
<gene>
    <name evidence="9" type="ORF">HanXRQr2_Chr07g0287351</name>
</gene>
<dbReference type="PROSITE" id="PS51754">
    <property type="entry name" value="OVATE"/>
    <property type="match status" value="1"/>
</dbReference>
<proteinExistence type="predicted"/>
<dbReference type="InterPro" id="IPR025830">
    <property type="entry name" value="DNA_bnd_dom_ovate"/>
</dbReference>
<evidence type="ECO:0000256" key="2">
    <source>
        <dbReference type="ARBA" id="ARBA00022491"/>
    </source>
</evidence>
<dbReference type="GO" id="GO:0003677">
    <property type="term" value="F:DNA binding"/>
    <property type="evidence" value="ECO:0007669"/>
    <property type="project" value="InterPro"/>
</dbReference>
<accession>A0A9K3IKC3</accession>
<dbReference type="GO" id="GO:0005634">
    <property type="term" value="C:nucleus"/>
    <property type="evidence" value="ECO:0007669"/>
    <property type="project" value="UniProtKB-SubCell"/>
</dbReference>
<comment type="function">
    <text evidence="6">Transcriptional repressor that regulates multiple aspects of plant growth and development.</text>
</comment>